<gene>
    <name evidence="4" type="ORF">A3F84_29555</name>
</gene>
<reference evidence="4 5" key="1">
    <citation type="journal article" date="2016" name="Nat. Commun.">
        <title>Thousands of microbial genomes shed light on interconnected biogeochemical processes in an aquifer system.</title>
        <authorList>
            <person name="Anantharaman K."/>
            <person name="Brown C.T."/>
            <person name="Hug L.A."/>
            <person name="Sharon I."/>
            <person name="Castelle C.J."/>
            <person name="Probst A.J."/>
            <person name="Thomas B.C."/>
            <person name="Singh A."/>
            <person name="Wilkins M.J."/>
            <person name="Karaoz U."/>
            <person name="Brodie E.L."/>
            <person name="Williams K.H."/>
            <person name="Hubbard S.S."/>
            <person name="Banfield J.F."/>
        </authorList>
    </citation>
    <scope>NUCLEOTIDE SEQUENCE [LARGE SCALE GENOMIC DNA]</scope>
    <source>
        <strain evidence="5">RIFCSPLOWO2_12_FULL_64_10</strain>
    </source>
</reference>
<dbReference type="InterPro" id="IPR056412">
    <property type="entry name" value="Ig_CycH"/>
</dbReference>
<comment type="caution">
    <text evidence="4">The sequence shown here is derived from an EMBL/GenBank/DDBJ whole genome shotgun (WGS) entry which is preliminary data.</text>
</comment>
<feature type="signal peptide" evidence="2">
    <location>
        <begin position="1"/>
        <end position="19"/>
    </location>
</feature>
<feature type="domain" description="Cytochrome c-type biogenesis protein H Ig-like" evidence="3">
    <location>
        <begin position="77"/>
        <end position="186"/>
    </location>
</feature>
<dbReference type="AlphaFoldDB" id="A0A1F6C366"/>
<proteinExistence type="predicted"/>
<dbReference type="PROSITE" id="PS51257">
    <property type="entry name" value="PROKAR_LIPOPROTEIN"/>
    <property type="match status" value="1"/>
</dbReference>
<evidence type="ECO:0000259" key="3">
    <source>
        <dbReference type="Pfam" id="PF23892"/>
    </source>
</evidence>
<dbReference type="EMBL" id="MFKF01000433">
    <property type="protein sequence ID" value="OGG43508.1"/>
    <property type="molecule type" value="Genomic_DNA"/>
</dbReference>
<evidence type="ECO:0000313" key="4">
    <source>
        <dbReference type="EMBL" id="OGG43508.1"/>
    </source>
</evidence>
<sequence>MRYIRVLCLLAGLIGLACSQNFERGDVNPPAQQAATKPANPHVAAAPQAPQKGMTPMSERTYATDKKLTADEKSVAGTITIAPELAGRIPAGATLFVMAKERAQGGAPYAVLRLPVPAFPFSYSLSQADVLPMFGEGLEFAQIDEMYVVARIDQDGRVGQPDPGDMEGATKTPVKPGQKGVDIVIDKVY</sequence>
<feature type="chain" id="PRO_5009523216" description="Cytochrome c-type biogenesis protein H Ig-like domain-containing protein" evidence="2">
    <location>
        <begin position="20"/>
        <end position="189"/>
    </location>
</feature>
<accession>A0A1F6C366</accession>
<dbReference type="Pfam" id="PF23892">
    <property type="entry name" value="Ig_CycH"/>
    <property type="match status" value="1"/>
</dbReference>
<protein>
    <recommendedName>
        <fullName evidence="3">Cytochrome c-type biogenesis protein H Ig-like domain-containing protein</fullName>
    </recommendedName>
</protein>
<evidence type="ECO:0000256" key="1">
    <source>
        <dbReference type="SAM" id="MobiDB-lite"/>
    </source>
</evidence>
<keyword evidence="2" id="KW-0732">Signal</keyword>
<evidence type="ECO:0000313" key="5">
    <source>
        <dbReference type="Proteomes" id="UP000178606"/>
    </source>
</evidence>
<feature type="region of interest" description="Disordered" evidence="1">
    <location>
        <begin position="157"/>
        <end position="177"/>
    </location>
</feature>
<dbReference type="Proteomes" id="UP000178606">
    <property type="component" value="Unassembled WGS sequence"/>
</dbReference>
<feature type="region of interest" description="Disordered" evidence="1">
    <location>
        <begin position="29"/>
        <end position="57"/>
    </location>
</feature>
<name>A0A1F6C366_HANXR</name>
<organism evidence="4 5">
    <name type="scientific">Handelsmanbacteria sp. (strain RIFCSPLOWO2_12_FULL_64_10)</name>
    <dbReference type="NCBI Taxonomy" id="1817868"/>
    <lineage>
        <taxon>Bacteria</taxon>
        <taxon>Candidatus Handelsmaniibacteriota</taxon>
    </lineage>
</organism>
<evidence type="ECO:0000256" key="2">
    <source>
        <dbReference type="SAM" id="SignalP"/>
    </source>
</evidence>